<dbReference type="PANTHER" id="PTHR39112">
    <property type="entry name" value="PROTEIN RALF-LIKE 27-RELATED"/>
    <property type="match status" value="1"/>
</dbReference>
<dbReference type="EMBL" id="GHES01008723">
    <property type="protein sequence ID" value="MPA39282.1"/>
    <property type="molecule type" value="Transcribed_RNA"/>
</dbReference>
<accession>A0A5B6Z531</accession>
<organism evidence="1">
    <name type="scientific">Davidia involucrata</name>
    <name type="common">Dove tree</name>
    <dbReference type="NCBI Taxonomy" id="16924"/>
    <lineage>
        <taxon>Eukaryota</taxon>
        <taxon>Viridiplantae</taxon>
        <taxon>Streptophyta</taxon>
        <taxon>Embryophyta</taxon>
        <taxon>Tracheophyta</taxon>
        <taxon>Spermatophyta</taxon>
        <taxon>Magnoliopsida</taxon>
        <taxon>eudicotyledons</taxon>
        <taxon>Gunneridae</taxon>
        <taxon>Pentapetalae</taxon>
        <taxon>asterids</taxon>
        <taxon>Cornales</taxon>
        <taxon>Nyssaceae</taxon>
        <taxon>Davidia</taxon>
    </lineage>
</organism>
<proteinExistence type="predicted"/>
<dbReference type="InterPro" id="IPR039252">
    <property type="entry name" value="RALFL27"/>
</dbReference>
<protein>
    <submittedName>
        <fullName evidence="1">Putative RALF</fullName>
    </submittedName>
</protein>
<evidence type="ECO:0000313" key="1">
    <source>
        <dbReference type="EMBL" id="MPA39282.1"/>
    </source>
</evidence>
<name>A0A5B6Z531_DAVIN</name>
<dbReference type="AlphaFoldDB" id="A0A5B6Z531"/>
<sequence length="123" mass="13475">MGILMVVKKRSFCVAFIVVVLVIFATNLSTIRAAAAENTKFIKSCNGNIGECLDKELEYLMDSDINVRLLQQAAGGKAPVTGPTTIKFKPVFANCDRGKYGGCIPDENKNVNRDCNTYDMCRS</sequence>
<dbReference type="PANTHER" id="PTHR39112:SF1">
    <property type="entry name" value="PROTEIN RALF-LIKE 27"/>
    <property type="match status" value="1"/>
</dbReference>
<gene>
    <name evidence="1" type="ORF">Din_008723</name>
</gene>
<reference evidence="1" key="1">
    <citation type="submission" date="2019-08" db="EMBL/GenBank/DDBJ databases">
        <title>Reference gene set and small RNA set construction with multiple tissues from Davidia involucrata Baill.</title>
        <authorList>
            <person name="Yang H."/>
            <person name="Zhou C."/>
            <person name="Li G."/>
            <person name="Wang J."/>
            <person name="Gao P."/>
            <person name="Wang M."/>
            <person name="Wang R."/>
            <person name="Zhao Y."/>
        </authorList>
    </citation>
    <scope>NUCLEOTIDE SEQUENCE</scope>
    <source>
        <tissue evidence="1">Mixed with DoveR01_LX</tissue>
    </source>
</reference>